<sequence>MTAAICSRTGCRAPASWQVQWRNPRIHSPERRKIWTACDDHVAYLRDYLAARDFPVHVVAIEAEATR</sequence>
<proteinExistence type="predicted"/>
<dbReference type="STRING" id="36807.Mlaev_00447"/>
<dbReference type="RefSeq" id="WP_061681547.1">
    <property type="nucleotide sequence ID" value="NZ_LRAD01000017.1"/>
</dbReference>
<name>A0A150HH51_9MICO</name>
<dbReference type="Proteomes" id="UP000075357">
    <property type="component" value="Unassembled WGS sequence"/>
</dbReference>
<evidence type="ECO:0000313" key="2">
    <source>
        <dbReference type="Proteomes" id="UP000075357"/>
    </source>
</evidence>
<gene>
    <name evidence="1" type="ORF">Mlaev_00447</name>
</gene>
<comment type="caution">
    <text evidence="1">The sequence shown here is derived from an EMBL/GenBank/DDBJ whole genome shotgun (WGS) entry which is preliminary data.</text>
</comment>
<dbReference type="AlphaFoldDB" id="A0A150HH51"/>
<protein>
    <recommendedName>
        <fullName evidence="3">Acetone carboxylase</fullName>
    </recommendedName>
</protein>
<reference evidence="1 2" key="1">
    <citation type="submission" date="2016-01" db="EMBL/GenBank/DDBJ databases">
        <title>Draft genome sequences of Microbacterium laevaniformans LCDC 91-0039 and the type strain of Microbacterium hominis LCDC 84-209.</title>
        <authorList>
            <person name="Bernier A.-M."/>
            <person name="Bernard K."/>
        </authorList>
    </citation>
    <scope>NUCLEOTIDE SEQUENCE [LARGE SCALE GENOMIC DNA]</scope>
    <source>
        <strain evidence="1 2">LCDC 91-0039</strain>
    </source>
</reference>
<dbReference type="EMBL" id="LRAD01000017">
    <property type="protein sequence ID" value="KXZ61449.1"/>
    <property type="molecule type" value="Genomic_DNA"/>
</dbReference>
<keyword evidence="2" id="KW-1185">Reference proteome</keyword>
<evidence type="ECO:0000313" key="1">
    <source>
        <dbReference type="EMBL" id="KXZ61449.1"/>
    </source>
</evidence>
<organism evidence="1 2">
    <name type="scientific">Microbacterium laevaniformans</name>
    <dbReference type="NCBI Taxonomy" id="36807"/>
    <lineage>
        <taxon>Bacteria</taxon>
        <taxon>Bacillati</taxon>
        <taxon>Actinomycetota</taxon>
        <taxon>Actinomycetes</taxon>
        <taxon>Micrococcales</taxon>
        <taxon>Microbacteriaceae</taxon>
        <taxon>Microbacterium</taxon>
    </lineage>
</organism>
<evidence type="ECO:0008006" key="3">
    <source>
        <dbReference type="Google" id="ProtNLM"/>
    </source>
</evidence>
<dbReference type="PATRIC" id="fig|36807.3.peg.463"/>
<accession>A0A150HH51</accession>